<dbReference type="PANTHER" id="PTHR35936">
    <property type="entry name" value="MEMBRANE-BOUND LYTIC MUREIN TRANSGLYCOSYLASE F"/>
    <property type="match status" value="1"/>
</dbReference>
<dbReference type="PANTHER" id="PTHR35936:SF17">
    <property type="entry name" value="ARGININE-BINDING EXTRACELLULAR PROTEIN ARTP"/>
    <property type="match status" value="1"/>
</dbReference>
<dbReference type="Proteomes" id="UP000612362">
    <property type="component" value="Unassembled WGS sequence"/>
</dbReference>
<accession>A0A8J3I1B8</accession>
<reference evidence="6" key="1">
    <citation type="submission" date="2020-10" db="EMBL/GenBank/DDBJ databases">
        <title>Taxonomic study of unclassified bacteria belonging to the class Ktedonobacteria.</title>
        <authorList>
            <person name="Yabe S."/>
            <person name="Wang C.M."/>
            <person name="Zheng Y."/>
            <person name="Sakai Y."/>
            <person name="Cavaletti L."/>
            <person name="Monciardini P."/>
            <person name="Donadio S."/>
        </authorList>
    </citation>
    <scope>NUCLEOTIDE SEQUENCE</scope>
    <source>
        <strain evidence="6">SOSP1-1</strain>
    </source>
</reference>
<keyword evidence="7" id="KW-1185">Reference proteome</keyword>
<dbReference type="SMART" id="SM00062">
    <property type="entry name" value="PBPb"/>
    <property type="match status" value="1"/>
</dbReference>
<dbReference type="RefSeq" id="WP_220193662.1">
    <property type="nucleotide sequence ID" value="NZ_BNJF01000001.1"/>
</dbReference>
<evidence type="ECO:0000256" key="1">
    <source>
        <dbReference type="ARBA" id="ARBA00004196"/>
    </source>
</evidence>
<comment type="subcellular location">
    <subcellularLocation>
        <location evidence="1">Cell envelope</location>
    </subcellularLocation>
</comment>
<dbReference type="Gene3D" id="3.40.190.10">
    <property type="entry name" value="Periplasmic binding protein-like II"/>
    <property type="match status" value="2"/>
</dbReference>
<evidence type="ECO:0000259" key="5">
    <source>
        <dbReference type="SMART" id="SM00062"/>
    </source>
</evidence>
<protein>
    <recommendedName>
        <fullName evidence="5">Solute-binding protein family 3/N-terminal domain-containing protein</fullName>
    </recommendedName>
</protein>
<dbReference type="PROSITE" id="PS01039">
    <property type="entry name" value="SBP_BACTERIAL_3"/>
    <property type="match status" value="1"/>
</dbReference>
<dbReference type="SUPFAM" id="SSF53850">
    <property type="entry name" value="Periplasmic binding protein-like II"/>
    <property type="match status" value="1"/>
</dbReference>
<dbReference type="AlphaFoldDB" id="A0A8J3I1B8"/>
<evidence type="ECO:0000256" key="2">
    <source>
        <dbReference type="ARBA" id="ARBA00010333"/>
    </source>
</evidence>
<proteinExistence type="inferred from homology"/>
<name>A0A8J3I1B8_9CHLR</name>
<organism evidence="6 7">
    <name type="scientific">Ktedonospora formicarum</name>
    <dbReference type="NCBI Taxonomy" id="2778364"/>
    <lineage>
        <taxon>Bacteria</taxon>
        <taxon>Bacillati</taxon>
        <taxon>Chloroflexota</taxon>
        <taxon>Ktedonobacteria</taxon>
        <taxon>Ktedonobacterales</taxon>
        <taxon>Ktedonobacteraceae</taxon>
        <taxon>Ktedonospora</taxon>
    </lineage>
</organism>
<evidence type="ECO:0000256" key="4">
    <source>
        <dbReference type="RuleBase" id="RU003744"/>
    </source>
</evidence>
<dbReference type="GO" id="GO:0030313">
    <property type="term" value="C:cell envelope"/>
    <property type="evidence" value="ECO:0007669"/>
    <property type="project" value="UniProtKB-SubCell"/>
</dbReference>
<feature type="domain" description="Solute-binding protein family 3/N-terminal" evidence="5">
    <location>
        <begin position="12"/>
        <end position="242"/>
    </location>
</feature>
<gene>
    <name evidence="6" type="ORF">KSX_24160</name>
</gene>
<dbReference type="InterPro" id="IPR001638">
    <property type="entry name" value="Solute-binding_3/MltF_N"/>
</dbReference>
<sequence>MQNPEGLINAGVLTVGSYLAYPPQAFTDQVSHQPTGFDIDLITEIAKRLGLKVNVVNMPYTTLIDSIVHGDLDVAIAAIPITDMLRTKVHLIPYFKGGEALMVPWGNPSHIGSLDDLCGKKVAALKDSLEQSDLKSTSTSCVEAGRPSIDVKLATSYEEMMDNLYLRHIDATFLDLPQAGFYAAHHPQHVEQTGPLLNVTPEGIAVNNDDANDLYLAIASTLTILQRDGTYQRLIKKWGLTEGTIL</sequence>
<evidence type="ECO:0000313" key="7">
    <source>
        <dbReference type="Proteomes" id="UP000612362"/>
    </source>
</evidence>
<dbReference type="Pfam" id="PF00497">
    <property type="entry name" value="SBP_bac_3"/>
    <property type="match status" value="1"/>
</dbReference>
<keyword evidence="3" id="KW-0732">Signal</keyword>
<evidence type="ECO:0000313" key="6">
    <source>
        <dbReference type="EMBL" id="GHO44253.1"/>
    </source>
</evidence>
<dbReference type="EMBL" id="BNJF01000001">
    <property type="protein sequence ID" value="GHO44253.1"/>
    <property type="molecule type" value="Genomic_DNA"/>
</dbReference>
<comment type="similarity">
    <text evidence="2 4">Belongs to the bacterial solute-binding protein 3 family.</text>
</comment>
<comment type="caution">
    <text evidence="6">The sequence shown here is derived from an EMBL/GenBank/DDBJ whole genome shotgun (WGS) entry which is preliminary data.</text>
</comment>
<dbReference type="InterPro" id="IPR018313">
    <property type="entry name" value="SBP_3_CS"/>
</dbReference>
<evidence type="ECO:0000256" key="3">
    <source>
        <dbReference type="ARBA" id="ARBA00022729"/>
    </source>
</evidence>